<organism evidence="1">
    <name type="scientific">Phytophthora nicotianae</name>
    <name type="common">Potato buckeye rot agent</name>
    <name type="synonym">Phytophthora parasitica</name>
    <dbReference type="NCBI Taxonomy" id="4792"/>
    <lineage>
        <taxon>Eukaryota</taxon>
        <taxon>Sar</taxon>
        <taxon>Stramenopiles</taxon>
        <taxon>Oomycota</taxon>
        <taxon>Peronosporomycetes</taxon>
        <taxon>Peronosporales</taxon>
        <taxon>Peronosporaceae</taxon>
        <taxon>Phytophthora</taxon>
    </lineage>
</organism>
<name>W2GQT2_PHYNI</name>
<evidence type="ECO:0000313" key="1">
    <source>
        <dbReference type="EMBL" id="ETK85347.1"/>
    </source>
</evidence>
<dbReference type="EMBL" id="KI686577">
    <property type="protein sequence ID" value="ETK85347.1"/>
    <property type="molecule type" value="Genomic_DNA"/>
</dbReference>
<protein>
    <submittedName>
        <fullName evidence="1">Uncharacterized protein</fullName>
    </submittedName>
</protein>
<gene>
    <name evidence="1" type="ORF">L915_09816</name>
</gene>
<sequence length="54" mass="6027">RDVPINFDQTLRLVATETEARHQQHHPCGDLQAPLTGDAATVTLRAMQAQYNLL</sequence>
<proteinExistence type="predicted"/>
<feature type="non-terminal residue" evidence="1">
    <location>
        <position position="1"/>
    </location>
</feature>
<reference evidence="1" key="1">
    <citation type="submission" date="2013-11" db="EMBL/GenBank/DDBJ databases">
        <title>The Genome Sequence of Phytophthora parasitica CJ02B3.</title>
        <authorList>
            <consortium name="The Broad Institute Genomics Platform"/>
            <person name="Russ C."/>
            <person name="Tyler B."/>
            <person name="Panabieres F."/>
            <person name="Shan W."/>
            <person name="Tripathy S."/>
            <person name="Grunwald N."/>
            <person name="Machado M."/>
            <person name="Johnson C.S."/>
            <person name="Arredondo F."/>
            <person name="Hong C."/>
            <person name="Coffey M."/>
            <person name="Young S.K."/>
            <person name="Zeng Q."/>
            <person name="Gargeya S."/>
            <person name="Fitzgerald M."/>
            <person name="Abouelleil A."/>
            <person name="Alvarado L."/>
            <person name="Chapman S.B."/>
            <person name="Gainer-Dewar J."/>
            <person name="Goldberg J."/>
            <person name="Griggs A."/>
            <person name="Gujja S."/>
            <person name="Hansen M."/>
            <person name="Howarth C."/>
            <person name="Imamovic A."/>
            <person name="Ireland A."/>
            <person name="Larimer J."/>
            <person name="McCowan C."/>
            <person name="Murphy C."/>
            <person name="Pearson M."/>
            <person name="Poon T.W."/>
            <person name="Priest M."/>
            <person name="Roberts A."/>
            <person name="Saif S."/>
            <person name="Shea T."/>
            <person name="Sykes S."/>
            <person name="Wortman J."/>
            <person name="Nusbaum C."/>
            <person name="Birren B."/>
        </authorList>
    </citation>
    <scope>NUCLEOTIDE SEQUENCE [LARGE SCALE GENOMIC DNA]</scope>
    <source>
        <strain evidence="1">CJ02B3</strain>
    </source>
</reference>
<dbReference type="AlphaFoldDB" id="W2GQT2"/>
<accession>W2GQT2</accession>
<dbReference type="Proteomes" id="UP000053236">
    <property type="component" value="Unassembled WGS sequence"/>
</dbReference>